<dbReference type="SUPFAM" id="SSF50621">
    <property type="entry name" value="Alanine racemase C-terminal domain-like"/>
    <property type="match status" value="1"/>
</dbReference>
<comment type="function">
    <text evidence="7">Catalyzes the interconversion of L-alanine and D-alanine. May also act on other amino acids.</text>
</comment>
<dbReference type="PANTHER" id="PTHR30511">
    <property type="entry name" value="ALANINE RACEMASE"/>
    <property type="match status" value="1"/>
</dbReference>
<proteinExistence type="inferred from homology"/>
<dbReference type="PROSITE" id="PS00395">
    <property type="entry name" value="ALANINE_RACEMASE"/>
    <property type="match status" value="1"/>
</dbReference>
<dbReference type="InterPro" id="IPR011079">
    <property type="entry name" value="Ala_racemase_C"/>
</dbReference>
<dbReference type="InterPro" id="IPR020622">
    <property type="entry name" value="Ala_racemase_pyridoxalP-BS"/>
</dbReference>
<dbReference type="SUPFAM" id="SSF51419">
    <property type="entry name" value="PLP-binding barrel"/>
    <property type="match status" value="1"/>
</dbReference>
<dbReference type="InterPro" id="IPR000821">
    <property type="entry name" value="Ala_racemase"/>
</dbReference>
<comment type="similarity">
    <text evidence="3 7">Belongs to the alanine racemase family.</text>
</comment>
<evidence type="ECO:0000256" key="9">
    <source>
        <dbReference type="PIRSR" id="PIRSR600821-52"/>
    </source>
</evidence>
<evidence type="ECO:0000259" key="10">
    <source>
        <dbReference type="SMART" id="SM01005"/>
    </source>
</evidence>
<dbReference type="NCBIfam" id="TIGR00492">
    <property type="entry name" value="alr"/>
    <property type="match status" value="1"/>
</dbReference>
<dbReference type="RefSeq" id="WP_188165506.1">
    <property type="nucleotide sequence ID" value="NZ_JACVVX010000004.1"/>
</dbReference>
<evidence type="ECO:0000256" key="3">
    <source>
        <dbReference type="ARBA" id="ARBA00007880"/>
    </source>
</evidence>
<reference evidence="11" key="1">
    <citation type="submission" date="2020-09" db="EMBL/GenBank/DDBJ databases">
        <title>Genome seq and assembly of Tianweitania sp.</title>
        <authorList>
            <person name="Chhetri G."/>
        </authorList>
    </citation>
    <scope>NUCLEOTIDE SEQUENCE</scope>
    <source>
        <strain evidence="11">Rool2</strain>
    </source>
</reference>
<dbReference type="Gene3D" id="3.20.20.10">
    <property type="entry name" value="Alanine racemase"/>
    <property type="match status" value="1"/>
</dbReference>
<comment type="pathway">
    <text evidence="7">Amino-acid biosynthesis; D-alanine biosynthesis; D-alanine from L-alanine: step 1/1.</text>
</comment>
<keyword evidence="6 7" id="KW-0413">Isomerase</keyword>
<dbReference type="GO" id="GO:0008784">
    <property type="term" value="F:alanine racemase activity"/>
    <property type="evidence" value="ECO:0007669"/>
    <property type="project" value="UniProtKB-UniRule"/>
</dbReference>
<comment type="catalytic activity">
    <reaction evidence="1 7">
        <text>L-alanine = D-alanine</text>
        <dbReference type="Rhea" id="RHEA:20249"/>
        <dbReference type="ChEBI" id="CHEBI:57416"/>
        <dbReference type="ChEBI" id="CHEBI:57972"/>
        <dbReference type="EC" id="5.1.1.1"/>
    </reaction>
</comment>
<evidence type="ECO:0000256" key="6">
    <source>
        <dbReference type="ARBA" id="ARBA00023235"/>
    </source>
</evidence>
<protein>
    <recommendedName>
        <fullName evidence="4 7">Alanine racemase</fullName>
        <ecNumber evidence="4 7">5.1.1.1</ecNumber>
    </recommendedName>
</protein>
<feature type="domain" description="Alanine racemase C-terminal" evidence="10">
    <location>
        <begin position="251"/>
        <end position="377"/>
    </location>
</feature>
<dbReference type="InterPro" id="IPR001608">
    <property type="entry name" value="Ala_racemase_N"/>
</dbReference>
<dbReference type="Gene3D" id="2.40.37.10">
    <property type="entry name" value="Lyase, Ornithine Decarboxylase, Chain A, domain 1"/>
    <property type="match status" value="1"/>
</dbReference>
<feature type="active site" description="Proton acceptor; specific for L-alanine" evidence="7">
    <location>
        <position position="272"/>
    </location>
</feature>
<dbReference type="EMBL" id="JACVVX010000004">
    <property type="protein sequence ID" value="MBD0416100.1"/>
    <property type="molecule type" value="Genomic_DNA"/>
</dbReference>
<dbReference type="InterPro" id="IPR029066">
    <property type="entry name" value="PLP-binding_barrel"/>
</dbReference>
<dbReference type="Pfam" id="PF00842">
    <property type="entry name" value="Ala_racemase_C"/>
    <property type="match status" value="1"/>
</dbReference>
<dbReference type="CDD" id="cd00430">
    <property type="entry name" value="PLPDE_III_AR"/>
    <property type="match status" value="1"/>
</dbReference>
<feature type="modified residue" description="N6-(pyridoxal phosphate)lysine" evidence="7 8">
    <location>
        <position position="51"/>
    </location>
</feature>
<dbReference type="AlphaFoldDB" id="A0A8J6PQE0"/>
<evidence type="ECO:0000256" key="2">
    <source>
        <dbReference type="ARBA" id="ARBA00001933"/>
    </source>
</evidence>
<feature type="binding site" evidence="7 9">
    <location>
        <position position="320"/>
    </location>
    <ligand>
        <name>substrate</name>
    </ligand>
</feature>
<dbReference type="InterPro" id="IPR009006">
    <property type="entry name" value="Ala_racemase/Decarboxylase_C"/>
</dbReference>
<keyword evidence="12" id="KW-1185">Reference proteome</keyword>
<evidence type="ECO:0000256" key="8">
    <source>
        <dbReference type="PIRSR" id="PIRSR600821-50"/>
    </source>
</evidence>
<accession>A0A8J6PQE0</accession>
<keyword evidence="5 7" id="KW-0663">Pyridoxal phosphate</keyword>
<sequence length="377" mass="39984">MTCERQESLAGNDAEKAGESGYLTIDLSAIGRNYEILSTALASTPAAAVVKADAYGLGAERVAQALYGSGCRNFFVAHFKEAETLRPALAADAKLFVLNGLQPGNERACADSGIIPVINSLEQLRRWSFLAITLQRKLPAILQFDTGMARLGIPPQDRRAIAEELAATDSLDVLFVMSHLASADDVDSTQNANQLLEMRKISSEFPQFGISFANSGGVFLGPDYHGDLARTGIALYGGAPTAGRANPMQPVVRLDVAVIQTRTIPAGTLVGYGGSHVTAGEMRLATIAAGYADGLPRSLSNRGAVFYQGVRLPIVGRVSMDSITVDATALPEGTLRLGSLVEVIGPNQTLEAVAEAAGTISYEILTSLGHRYRRQYL</sequence>
<dbReference type="GO" id="GO:0005829">
    <property type="term" value="C:cytosol"/>
    <property type="evidence" value="ECO:0007669"/>
    <property type="project" value="TreeGrafter"/>
</dbReference>
<dbReference type="PANTHER" id="PTHR30511:SF0">
    <property type="entry name" value="ALANINE RACEMASE, CATABOLIC-RELATED"/>
    <property type="match status" value="1"/>
</dbReference>
<feature type="binding site" evidence="7 9">
    <location>
        <position position="150"/>
    </location>
    <ligand>
        <name>substrate</name>
    </ligand>
</feature>
<dbReference type="Pfam" id="PF01168">
    <property type="entry name" value="Ala_racemase_N"/>
    <property type="match status" value="1"/>
</dbReference>
<evidence type="ECO:0000256" key="7">
    <source>
        <dbReference type="HAMAP-Rule" id="MF_01201"/>
    </source>
</evidence>
<dbReference type="Proteomes" id="UP000643405">
    <property type="component" value="Unassembled WGS sequence"/>
</dbReference>
<feature type="active site" description="Proton acceptor; specific for D-alanine" evidence="7">
    <location>
        <position position="51"/>
    </location>
</feature>
<evidence type="ECO:0000256" key="4">
    <source>
        <dbReference type="ARBA" id="ARBA00013089"/>
    </source>
</evidence>
<evidence type="ECO:0000256" key="5">
    <source>
        <dbReference type="ARBA" id="ARBA00022898"/>
    </source>
</evidence>
<dbReference type="SMART" id="SM01005">
    <property type="entry name" value="Ala_racemase_C"/>
    <property type="match status" value="1"/>
</dbReference>
<evidence type="ECO:0000256" key="1">
    <source>
        <dbReference type="ARBA" id="ARBA00000316"/>
    </source>
</evidence>
<evidence type="ECO:0000313" key="12">
    <source>
        <dbReference type="Proteomes" id="UP000643405"/>
    </source>
</evidence>
<comment type="cofactor">
    <cofactor evidence="2 7 8">
        <name>pyridoxal 5'-phosphate</name>
        <dbReference type="ChEBI" id="CHEBI:597326"/>
    </cofactor>
</comment>
<dbReference type="PRINTS" id="PR00992">
    <property type="entry name" value="ALARACEMASE"/>
</dbReference>
<evidence type="ECO:0000313" key="11">
    <source>
        <dbReference type="EMBL" id="MBD0416100.1"/>
    </source>
</evidence>
<organism evidence="11 12">
    <name type="scientific">Oryzicola mucosus</name>
    <dbReference type="NCBI Taxonomy" id="2767425"/>
    <lineage>
        <taxon>Bacteria</taxon>
        <taxon>Pseudomonadati</taxon>
        <taxon>Pseudomonadota</taxon>
        <taxon>Alphaproteobacteria</taxon>
        <taxon>Hyphomicrobiales</taxon>
        <taxon>Phyllobacteriaceae</taxon>
        <taxon>Oryzicola</taxon>
    </lineage>
</organism>
<dbReference type="HAMAP" id="MF_01201">
    <property type="entry name" value="Ala_racemase"/>
    <property type="match status" value="1"/>
</dbReference>
<gene>
    <name evidence="11" type="primary">alr</name>
    <name evidence="11" type="ORF">ICI42_15695</name>
</gene>
<dbReference type="EC" id="5.1.1.1" evidence="4 7"/>
<dbReference type="UniPathway" id="UPA00042">
    <property type="reaction ID" value="UER00497"/>
</dbReference>
<comment type="caution">
    <text evidence="11">The sequence shown here is derived from an EMBL/GenBank/DDBJ whole genome shotgun (WGS) entry which is preliminary data.</text>
</comment>
<dbReference type="GO" id="GO:0030170">
    <property type="term" value="F:pyridoxal phosphate binding"/>
    <property type="evidence" value="ECO:0007669"/>
    <property type="project" value="UniProtKB-UniRule"/>
</dbReference>
<name>A0A8J6PQE0_9HYPH</name>
<dbReference type="GO" id="GO:0030632">
    <property type="term" value="P:D-alanine biosynthetic process"/>
    <property type="evidence" value="ECO:0007669"/>
    <property type="project" value="UniProtKB-UniRule"/>
</dbReference>